<reference evidence="1 2" key="1">
    <citation type="submission" date="2014-04" db="EMBL/GenBank/DDBJ databases">
        <title>A comprehensive comparison of genomes of Erythrobacter spp. Strains.</title>
        <authorList>
            <person name="Zheng Q."/>
        </authorList>
    </citation>
    <scope>NUCLEOTIDE SEQUENCE [LARGE SCALE GENOMIC DNA]</scope>
    <source>
        <strain evidence="1 2">DSM 8509</strain>
    </source>
</reference>
<proteinExistence type="predicted"/>
<dbReference type="KEGG" id="elq:Ga0102493_111530"/>
<dbReference type="Proteomes" id="UP000027866">
    <property type="component" value="Unassembled WGS sequence"/>
</dbReference>
<name>A0A074MKG5_9SPHN</name>
<sequence>MASSEGSSQRRVQPRVSKTRCAFVTCGARCEIKGSRDEQGALIYRMPGSPAYRQARADRVFCNTAEAKAAGYREAERS</sequence>
<organism evidence="1 2">
    <name type="scientific">Erythrobacter litoralis</name>
    <dbReference type="NCBI Taxonomy" id="39960"/>
    <lineage>
        <taxon>Bacteria</taxon>
        <taxon>Pseudomonadati</taxon>
        <taxon>Pseudomonadota</taxon>
        <taxon>Alphaproteobacteria</taxon>
        <taxon>Sphingomonadales</taxon>
        <taxon>Erythrobacteraceae</taxon>
        <taxon>Erythrobacter/Porphyrobacter group</taxon>
        <taxon>Erythrobacter</taxon>
    </lineage>
</organism>
<dbReference type="AlphaFoldDB" id="A0A074MKG5"/>
<dbReference type="EMBL" id="JMIX01000010">
    <property type="protein sequence ID" value="KEO92373.1"/>
    <property type="molecule type" value="Genomic_DNA"/>
</dbReference>
<dbReference type="OrthoDB" id="9805504at2"/>
<keyword evidence="2" id="KW-1185">Reference proteome</keyword>
<evidence type="ECO:0000313" key="2">
    <source>
        <dbReference type="Proteomes" id="UP000027866"/>
    </source>
</evidence>
<comment type="caution">
    <text evidence="1">The sequence shown here is derived from an EMBL/GenBank/DDBJ whole genome shotgun (WGS) entry which is preliminary data.</text>
</comment>
<accession>A0A074MKG5</accession>
<dbReference type="RefSeq" id="WP_069297442.1">
    <property type="nucleotide sequence ID" value="NZ_CP017057.1"/>
</dbReference>
<dbReference type="PATRIC" id="fig|39960.10.peg.610"/>
<evidence type="ECO:0000313" key="1">
    <source>
        <dbReference type="EMBL" id="KEO92373.1"/>
    </source>
</evidence>
<gene>
    <name evidence="1" type="ORF">EH32_01115</name>
</gene>
<protein>
    <submittedName>
        <fullName evidence="1">Uncharacterized protein</fullName>
    </submittedName>
</protein>